<dbReference type="InterPro" id="IPR000160">
    <property type="entry name" value="GGDEF_dom"/>
</dbReference>
<comment type="caution">
    <text evidence="5">The sequence shown here is derived from an EMBL/GenBank/DDBJ whole genome shotgun (WGS) entry which is preliminary data.</text>
</comment>
<dbReference type="SUPFAM" id="SSF46458">
    <property type="entry name" value="Globin-like"/>
    <property type="match status" value="1"/>
</dbReference>
<dbReference type="CDD" id="cd01949">
    <property type="entry name" value="GGDEF"/>
    <property type="match status" value="1"/>
</dbReference>
<protein>
    <recommendedName>
        <fullName evidence="1">Diguanylate cyclase DosC</fullName>
    </recommendedName>
    <alternativeName>
        <fullName evidence="2">Direct oxygen-sensing cyclase</fullName>
    </alternativeName>
</protein>
<dbReference type="SMART" id="SM00267">
    <property type="entry name" value="GGDEF"/>
    <property type="match status" value="1"/>
</dbReference>
<dbReference type="Pfam" id="PF00990">
    <property type="entry name" value="GGDEF"/>
    <property type="match status" value="1"/>
</dbReference>
<dbReference type="Pfam" id="PF00563">
    <property type="entry name" value="EAL"/>
    <property type="match status" value="1"/>
</dbReference>
<dbReference type="Gene3D" id="3.30.450.20">
    <property type="entry name" value="PAS domain"/>
    <property type="match status" value="1"/>
</dbReference>
<feature type="domain" description="EAL" evidence="3">
    <location>
        <begin position="931"/>
        <end position="1183"/>
    </location>
</feature>
<dbReference type="SMART" id="SM00052">
    <property type="entry name" value="EAL"/>
    <property type="match status" value="1"/>
</dbReference>
<dbReference type="NCBIfam" id="TIGR00254">
    <property type="entry name" value="GGDEF"/>
    <property type="match status" value="1"/>
</dbReference>
<dbReference type="SUPFAM" id="SSF55785">
    <property type="entry name" value="PYP-like sensor domain (PAS domain)"/>
    <property type="match status" value="1"/>
</dbReference>
<dbReference type="GO" id="GO:0019825">
    <property type="term" value="F:oxygen binding"/>
    <property type="evidence" value="ECO:0007669"/>
    <property type="project" value="InterPro"/>
</dbReference>
<dbReference type="GO" id="GO:0020037">
    <property type="term" value="F:heme binding"/>
    <property type="evidence" value="ECO:0007669"/>
    <property type="project" value="InterPro"/>
</dbReference>
<accession>E6PPP2</accession>
<dbReference type="SUPFAM" id="SSF55073">
    <property type="entry name" value="Nucleotide cyclase"/>
    <property type="match status" value="1"/>
</dbReference>
<dbReference type="Gene3D" id="3.20.20.450">
    <property type="entry name" value="EAL domain"/>
    <property type="match status" value="1"/>
</dbReference>
<evidence type="ECO:0000259" key="3">
    <source>
        <dbReference type="PROSITE" id="PS50883"/>
    </source>
</evidence>
<dbReference type="PROSITE" id="PS50887">
    <property type="entry name" value="GGDEF"/>
    <property type="match status" value="1"/>
</dbReference>
<dbReference type="InterPro" id="IPR029787">
    <property type="entry name" value="Nucleotide_cyclase"/>
</dbReference>
<dbReference type="InterPro" id="IPR000014">
    <property type="entry name" value="PAS"/>
</dbReference>
<dbReference type="InterPro" id="IPR043128">
    <property type="entry name" value="Rev_trsase/Diguanyl_cyclase"/>
</dbReference>
<evidence type="ECO:0000256" key="2">
    <source>
        <dbReference type="ARBA" id="ARBA00029839"/>
    </source>
</evidence>
<dbReference type="Pfam" id="PF11563">
    <property type="entry name" value="Protoglobin"/>
    <property type="match status" value="1"/>
</dbReference>
<dbReference type="CDD" id="cd00130">
    <property type="entry name" value="PAS"/>
    <property type="match status" value="1"/>
</dbReference>
<dbReference type="SUPFAM" id="SSF141868">
    <property type="entry name" value="EAL domain-like"/>
    <property type="match status" value="1"/>
</dbReference>
<dbReference type="InterPro" id="IPR035919">
    <property type="entry name" value="EAL_sf"/>
</dbReference>
<evidence type="ECO:0000259" key="4">
    <source>
        <dbReference type="PROSITE" id="PS50887"/>
    </source>
</evidence>
<name>E6PPP2_9ZZZZ</name>
<dbReference type="AlphaFoldDB" id="E6PPP2"/>
<dbReference type="InterPro" id="IPR001633">
    <property type="entry name" value="EAL_dom"/>
</dbReference>
<dbReference type="InterPro" id="IPR035965">
    <property type="entry name" value="PAS-like_dom_sf"/>
</dbReference>
<organism evidence="5">
    <name type="scientific">mine drainage metagenome</name>
    <dbReference type="NCBI Taxonomy" id="410659"/>
    <lineage>
        <taxon>unclassified sequences</taxon>
        <taxon>metagenomes</taxon>
        <taxon>ecological metagenomes</taxon>
    </lineage>
</organism>
<dbReference type="CDD" id="cd01948">
    <property type="entry name" value="EAL"/>
    <property type="match status" value="1"/>
</dbReference>
<dbReference type="PANTHER" id="PTHR44757:SF2">
    <property type="entry name" value="BIOFILM ARCHITECTURE MAINTENANCE PROTEIN MBAA"/>
    <property type="match status" value="1"/>
</dbReference>
<dbReference type="FunFam" id="3.30.70.270:FF:000001">
    <property type="entry name" value="Diguanylate cyclase domain protein"/>
    <property type="match status" value="1"/>
</dbReference>
<dbReference type="PANTHER" id="PTHR44757">
    <property type="entry name" value="DIGUANYLATE CYCLASE DGCP"/>
    <property type="match status" value="1"/>
</dbReference>
<reference evidence="5" key="1">
    <citation type="submission" date="2009-10" db="EMBL/GenBank/DDBJ databases">
        <title>Diversity of trophic interactions inside an arsenic-rich microbial ecosystem.</title>
        <authorList>
            <person name="Bertin P.N."/>
            <person name="Heinrich-Salmeron A."/>
            <person name="Pelletier E."/>
            <person name="Goulhen-Chollet F."/>
            <person name="Arsene-Ploetze F."/>
            <person name="Gallien S."/>
            <person name="Calteau A."/>
            <person name="Vallenet D."/>
            <person name="Casiot C."/>
            <person name="Chane-Woon-Ming B."/>
            <person name="Giloteaux L."/>
            <person name="Barakat M."/>
            <person name="Bonnefoy V."/>
            <person name="Bruneel O."/>
            <person name="Chandler M."/>
            <person name="Cleiss J."/>
            <person name="Duran R."/>
            <person name="Elbaz-Poulichet F."/>
            <person name="Fonknechten N."/>
            <person name="Lauga B."/>
            <person name="Mornico D."/>
            <person name="Ortet P."/>
            <person name="Schaeffer C."/>
            <person name="Siguier P."/>
            <person name="Alexander Thil Smith A."/>
            <person name="Van Dorsselaer A."/>
            <person name="Weissenbach J."/>
            <person name="Medigue C."/>
            <person name="Le Paslier D."/>
        </authorList>
    </citation>
    <scope>NUCLEOTIDE SEQUENCE</scope>
</reference>
<dbReference type="Gene3D" id="3.30.70.270">
    <property type="match status" value="1"/>
</dbReference>
<dbReference type="InterPro" id="IPR044398">
    <property type="entry name" value="Globin-sensor_dom"/>
</dbReference>
<proteinExistence type="predicted"/>
<dbReference type="Gene3D" id="1.10.490.10">
    <property type="entry name" value="Globins"/>
    <property type="match status" value="1"/>
</dbReference>
<evidence type="ECO:0000313" key="5">
    <source>
        <dbReference type="EMBL" id="CBH96896.1"/>
    </source>
</evidence>
<dbReference type="Pfam" id="PF13188">
    <property type="entry name" value="PAS_8"/>
    <property type="match status" value="1"/>
</dbReference>
<dbReference type="EMBL" id="CABM01000036">
    <property type="protein sequence ID" value="CBH96896.1"/>
    <property type="molecule type" value="Genomic_DNA"/>
</dbReference>
<dbReference type="CDD" id="cd14759">
    <property type="entry name" value="GS_GGDEF_2"/>
    <property type="match status" value="1"/>
</dbReference>
<evidence type="ECO:0000256" key="1">
    <source>
        <dbReference type="ARBA" id="ARBA00015125"/>
    </source>
</evidence>
<dbReference type="InterPro" id="IPR012292">
    <property type="entry name" value="Globin/Proto"/>
</dbReference>
<sequence>MLKSHVSQLVSKEIPRWQMLLLILPLMMVAAWGAWAEIGHFREARAQTAQDAKRAASSYARGVATQLDTQFVVLQFAAASLRESSSDLSRPDPAVVLPLRRFLAQHNALFAFDILSSNGDRILWSTHRQSSRPIALGNQFTPFASNPDLLLGPVHASSRVGTHVLLMRFHVPNNAGRSAYFVGSPYRLDPLLAQAQAGQPWTFAVRDLRNAGLLGVWQQGRVKFTDAPSTEDAVRADIPGYPFAVIASWPTALPLKMYWQQAQGRLAFELGTMLLLVLAAGKIAQMIREQRHQSALQNTLLNNAMVGIVLATNRHILQANHRFATMLGYADPQGLEGRSTAMVYASLKDDERVSSAYPALLSQGSVFIPSVQIRRLDGSTIVCDLAGKIVEDRNTRDLSTSVWAFLDVTDRHLLQDRLERLATHDALTGLPNRFALEQRLPQALARAKRHNTLVAVGLIDLDDFKPVNDTWGHESGDGLLQELARRLQGLLRQTDLLARLGGDEFIVIIEDLDELQVAQQLTQALARLHQAVEDPFEIALGQSATVGMSMGVALFPRDGEDADSLIRQADTAMYQTKAHKRDRTHWWHLSSDGDELPARERPFEPYGEDATALLDRMQNVFQTISIQFAEEFYTRLARAPAPAAILANLNPQEMQALKTTQAEHLRFLLAPHTTQEAIISRAQRLGQVHALVGVDSATLVQSLSLHRELLHAKLSATTITARTRYQLMLAAEKRLQDDMQTQLQSLDKTVEQYHSALAADLPPRGVLWAEAMRVELDSLAALPGILNAAIEVPDERGIFQLTSTAGLHSDAIQAITRQSHYQPRLDPTSPLGQALVSRAWRSRSVLSSGAYGQDSRFAAWHAQMLPLGVRSAVALSILGEEGHPIAAFRMFGAYPNQFESFWMRQFVRALRRRWEEIRRRCHCPADSHALRLDEAQIYRQRLFAGGLAMFMQPVVDLGTGSVQKVEALARLKLEDGTIVPPGVFLPLLSDAGLDRLFKLGLKQSLEILNHWDAQGLSIDISVNLPPSTLLDIHCSQWIEEALRQHGIAPHRLTLELLETQAIDRRAQSEAIDQLVRLGVKLAMDDLGSGYSSLKRLSVLPFDAIKIDQGLLTQLRISPLETVGLISTLIEMGRDLNRAVVVEGLEDAGMIEAAMVLGAAKGQGYALAHPMPAEDVPDWVRQFRMPTEPGTIHTLLGTLAYHWAVMHCRRLAETLPLDNAQATRLFEEQGWQDTEAAAWNAQIHAGTDVANASHKLLQWLVARVKENRTL</sequence>
<dbReference type="InterPro" id="IPR009050">
    <property type="entry name" value="Globin-like_sf"/>
</dbReference>
<gene>
    <name evidence="5" type="ORF">CARN2_1526</name>
</gene>
<feature type="domain" description="GGDEF" evidence="4">
    <location>
        <begin position="452"/>
        <end position="589"/>
    </location>
</feature>
<dbReference type="InterPro" id="IPR052155">
    <property type="entry name" value="Biofilm_reg_signaling"/>
</dbReference>
<dbReference type="PROSITE" id="PS50883">
    <property type="entry name" value="EAL"/>
    <property type="match status" value="1"/>
</dbReference>
<dbReference type="NCBIfam" id="TIGR00229">
    <property type="entry name" value="sensory_box"/>
    <property type="match status" value="1"/>
</dbReference>